<dbReference type="InterPro" id="IPR024788">
    <property type="entry name" value="Malectin-like_Carb-bd_dom"/>
</dbReference>
<dbReference type="InterPro" id="IPR032675">
    <property type="entry name" value="LRR_dom_sf"/>
</dbReference>
<reference evidence="9 10" key="1">
    <citation type="submission" date="2022-03" db="EMBL/GenBank/DDBJ databases">
        <authorList>
            <person name="Nunn A."/>
            <person name="Chopra R."/>
            <person name="Nunn A."/>
            <person name="Contreras Garrido A."/>
        </authorList>
    </citation>
    <scope>NUCLEOTIDE SEQUENCE [LARGE SCALE GENOMIC DNA]</scope>
</reference>
<gene>
    <name evidence="9" type="ORF">TAV2_LOCUS1078</name>
</gene>
<evidence type="ECO:0000256" key="7">
    <source>
        <dbReference type="SAM" id="SignalP"/>
    </source>
</evidence>
<feature type="chain" id="PRO_5043403946" description="Malectin-like domain-containing protein" evidence="7">
    <location>
        <begin position="22"/>
        <end position="481"/>
    </location>
</feature>
<evidence type="ECO:0000256" key="1">
    <source>
        <dbReference type="ARBA" id="ARBA00004167"/>
    </source>
</evidence>
<keyword evidence="5 6" id="KW-0472">Membrane</keyword>
<evidence type="ECO:0000256" key="6">
    <source>
        <dbReference type="SAM" id="Phobius"/>
    </source>
</evidence>
<feature type="transmembrane region" description="Helical" evidence="6">
    <location>
        <begin position="381"/>
        <end position="406"/>
    </location>
</feature>
<feature type="signal peptide" evidence="7">
    <location>
        <begin position="1"/>
        <end position="21"/>
    </location>
</feature>
<comment type="subcellular location">
    <subcellularLocation>
        <location evidence="1">Membrane</location>
        <topology evidence="1">Single-pass membrane protein</topology>
    </subcellularLocation>
</comment>
<dbReference type="Pfam" id="PF12819">
    <property type="entry name" value="Malectin_like"/>
    <property type="match status" value="1"/>
</dbReference>
<evidence type="ECO:0000259" key="8">
    <source>
        <dbReference type="Pfam" id="PF12819"/>
    </source>
</evidence>
<dbReference type="PANTHER" id="PTHR45631">
    <property type="entry name" value="OS07G0107800 PROTEIN-RELATED"/>
    <property type="match status" value="1"/>
</dbReference>
<name>A0AAU9RCQ0_THLAR</name>
<evidence type="ECO:0000256" key="3">
    <source>
        <dbReference type="ARBA" id="ARBA00022729"/>
    </source>
</evidence>
<keyword evidence="4 6" id="KW-1133">Transmembrane helix</keyword>
<evidence type="ECO:0000313" key="10">
    <source>
        <dbReference type="Proteomes" id="UP000836841"/>
    </source>
</evidence>
<dbReference type="AlphaFoldDB" id="A0AAU9RCQ0"/>
<dbReference type="PANTHER" id="PTHR45631:SF205">
    <property type="entry name" value="LEUCINE-RICH REPEAT PROTEIN KINASE FAMILY PROTEIN"/>
    <property type="match status" value="1"/>
</dbReference>
<evidence type="ECO:0000256" key="5">
    <source>
        <dbReference type="ARBA" id="ARBA00023136"/>
    </source>
</evidence>
<keyword evidence="3 7" id="KW-0732">Signal</keyword>
<dbReference type="Gene3D" id="3.80.10.10">
    <property type="entry name" value="Ribonuclease Inhibitor"/>
    <property type="match status" value="1"/>
</dbReference>
<proteinExistence type="predicted"/>
<protein>
    <recommendedName>
        <fullName evidence="8">Malectin-like domain-containing protein</fullName>
    </recommendedName>
</protein>
<evidence type="ECO:0000313" key="9">
    <source>
        <dbReference type="EMBL" id="CAH2036426.1"/>
    </source>
</evidence>
<evidence type="ECO:0000256" key="2">
    <source>
        <dbReference type="ARBA" id="ARBA00022692"/>
    </source>
</evidence>
<organism evidence="9 10">
    <name type="scientific">Thlaspi arvense</name>
    <name type="common">Field penny-cress</name>
    <dbReference type="NCBI Taxonomy" id="13288"/>
    <lineage>
        <taxon>Eukaryota</taxon>
        <taxon>Viridiplantae</taxon>
        <taxon>Streptophyta</taxon>
        <taxon>Embryophyta</taxon>
        <taxon>Tracheophyta</taxon>
        <taxon>Spermatophyta</taxon>
        <taxon>Magnoliopsida</taxon>
        <taxon>eudicotyledons</taxon>
        <taxon>Gunneridae</taxon>
        <taxon>Pentapetalae</taxon>
        <taxon>rosids</taxon>
        <taxon>malvids</taxon>
        <taxon>Brassicales</taxon>
        <taxon>Brassicaceae</taxon>
        <taxon>Thlaspideae</taxon>
        <taxon>Thlaspi</taxon>
    </lineage>
</organism>
<keyword evidence="10" id="KW-1185">Reference proteome</keyword>
<evidence type="ECO:0000256" key="4">
    <source>
        <dbReference type="ARBA" id="ARBA00022989"/>
    </source>
</evidence>
<accession>A0AAU9RCQ0</accession>
<dbReference type="GO" id="GO:0016020">
    <property type="term" value="C:membrane"/>
    <property type="evidence" value="ECO:0007669"/>
    <property type="project" value="UniProtKB-SubCell"/>
</dbReference>
<dbReference type="SUPFAM" id="SSF52058">
    <property type="entry name" value="L domain-like"/>
    <property type="match status" value="1"/>
</dbReference>
<dbReference type="Proteomes" id="UP000836841">
    <property type="component" value="Chromosome 1"/>
</dbReference>
<feature type="domain" description="Malectin-like" evidence="8">
    <location>
        <begin position="30"/>
        <end position="317"/>
    </location>
</feature>
<dbReference type="EMBL" id="OU466857">
    <property type="protein sequence ID" value="CAH2036426.1"/>
    <property type="molecule type" value="Genomic_DNA"/>
</dbReference>
<keyword evidence="2 6" id="KW-0812">Transmembrane</keyword>
<sequence length="481" mass="53016">MMVSKALTFFCFMVLINLANAQDQKGFISIDCGLQPESSSYTETSTGIKYVSDSSYTDTGASGFVSPENRENMMQSMWSVRSFPEGDRNCYTIGVNESTKYLIRAAFMYGNYDSRNEIPEFDLHLGPNKWDTVKLESPSQTVAKEMIHHASTDALQVCLVDTGNGTPFISALELRELPNASYVTQSESIQLLQRLDYGSSTNQTVRFPDDDFDRIWFPSTPNGSKRLSSSSTSLSRNRNGDFRLPQVVMSTAIVPESESGSLSFGWTPDDPSMEFYFYMYFTELQEPSSGSQERREFTVSLNGRTISRNLSSAGLTGDIASDISLLSELQVLNLANNQLSGPIPSVLMERNGMSFSINGNPSICLDSACEEKSKKKKLPGFVIPLVASLAGVILIAAISAAILFTFMRRQKQDQNSSTVFSWEDRLGIAVDVAQGMSQVVTALKESLAVEVERKKHLPVVSTDSVEELALGFGSNPPPRLR</sequence>